<evidence type="ECO:0000313" key="1">
    <source>
        <dbReference type="EMBL" id="MDP9844328.1"/>
    </source>
</evidence>
<dbReference type="RefSeq" id="WP_307559111.1">
    <property type="nucleotide sequence ID" value="NZ_JAUSQU010000001.1"/>
</dbReference>
<dbReference type="Gene3D" id="1.10.510.10">
    <property type="entry name" value="Transferase(Phosphotransferase) domain 1"/>
    <property type="match status" value="1"/>
</dbReference>
<dbReference type="Gene3D" id="3.30.200.20">
    <property type="entry name" value="Phosphorylase Kinase, domain 1"/>
    <property type="match status" value="1"/>
</dbReference>
<dbReference type="GO" id="GO:0004674">
    <property type="term" value="F:protein serine/threonine kinase activity"/>
    <property type="evidence" value="ECO:0007669"/>
    <property type="project" value="UniProtKB-KW"/>
</dbReference>
<dbReference type="SUPFAM" id="SSF56112">
    <property type="entry name" value="Protein kinase-like (PK-like)"/>
    <property type="match status" value="1"/>
</dbReference>
<reference evidence="1 2" key="1">
    <citation type="submission" date="2023-07" db="EMBL/GenBank/DDBJ databases">
        <title>Sequencing the genomes of 1000 actinobacteria strains.</title>
        <authorList>
            <person name="Klenk H.-P."/>
        </authorList>
    </citation>
    <scope>NUCLEOTIDE SEQUENCE [LARGE SCALE GENOMIC DNA]</scope>
    <source>
        <strain evidence="1 2">DSM 46740</strain>
    </source>
</reference>
<sequence>MVGITFRAIDVDTPAYDTYRDRHSVHQVPIPWRGVVHLGESSMGAKFAAKVLRARFADDPGACKRFLREAAAARQVAPFCTERVIAIDMAGDQSYIVSEYVDGVSLSELVRDEGPRNEGGLDGRSVVISG</sequence>
<proteinExistence type="predicted"/>
<keyword evidence="1" id="KW-0723">Serine/threonine-protein kinase</keyword>
<keyword evidence="1" id="KW-0808">Transferase</keyword>
<keyword evidence="1" id="KW-0418">Kinase</keyword>
<keyword evidence="2" id="KW-1185">Reference proteome</keyword>
<protein>
    <submittedName>
        <fullName evidence="1">Serine/threonine protein kinase</fullName>
    </submittedName>
</protein>
<name>A0ABT9QC34_9ACTN</name>
<dbReference type="InterPro" id="IPR011009">
    <property type="entry name" value="Kinase-like_dom_sf"/>
</dbReference>
<accession>A0ABT9QC34</accession>
<gene>
    <name evidence="1" type="ORF">J2853_003539</name>
</gene>
<comment type="caution">
    <text evidence="1">The sequence shown here is derived from an EMBL/GenBank/DDBJ whole genome shotgun (WGS) entry which is preliminary data.</text>
</comment>
<organism evidence="1 2">
    <name type="scientific">Streptosporangium lutulentum</name>
    <dbReference type="NCBI Taxonomy" id="1461250"/>
    <lineage>
        <taxon>Bacteria</taxon>
        <taxon>Bacillati</taxon>
        <taxon>Actinomycetota</taxon>
        <taxon>Actinomycetes</taxon>
        <taxon>Streptosporangiales</taxon>
        <taxon>Streptosporangiaceae</taxon>
        <taxon>Streptosporangium</taxon>
    </lineage>
</organism>
<evidence type="ECO:0000313" key="2">
    <source>
        <dbReference type="Proteomes" id="UP001225356"/>
    </source>
</evidence>
<dbReference type="EMBL" id="JAUSQU010000001">
    <property type="protein sequence ID" value="MDP9844328.1"/>
    <property type="molecule type" value="Genomic_DNA"/>
</dbReference>
<dbReference type="Proteomes" id="UP001225356">
    <property type="component" value="Unassembled WGS sequence"/>
</dbReference>